<gene>
    <name evidence="5" type="ORF">TTRE_0000376801</name>
</gene>
<evidence type="ECO:0000313" key="5">
    <source>
        <dbReference type="EMBL" id="CDW55496.1"/>
    </source>
</evidence>
<dbReference type="OrthoDB" id="2501249at2759"/>
<reference evidence="5" key="2">
    <citation type="submission" date="2014-03" db="EMBL/GenBank/DDBJ databases">
        <title>The whipworm genome and dual-species transcriptomics of an intimate host-pathogen interaction.</title>
        <authorList>
            <person name="Foth B.J."/>
            <person name="Tsai I.J."/>
            <person name="Reid A.J."/>
            <person name="Bancroft A.J."/>
            <person name="Nichol S."/>
            <person name="Tracey A."/>
            <person name="Holroyd N."/>
            <person name="Cotton J.A."/>
            <person name="Stanley E.J."/>
            <person name="Zarowiecki M."/>
            <person name="Liu J.Z."/>
            <person name="Huckvale T."/>
            <person name="Cooper P.J."/>
            <person name="Grencis R.K."/>
            <person name="Berriman M."/>
        </authorList>
    </citation>
    <scope>NUCLEOTIDE SEQUENCE [LARGE SCALE GENOMIC DNA]</scope>
</reference>
<name>A0A077Z5R9_TRITR</name>
<dbReference type="STRING" id="36087.A0A077Z5R9"/>
<evidence type="ECO:0000256" key="2">
    <source>
        <dbReference type="ARBA" id="ARBA00022980"/>
    </source>
</evidence>
<sequence>MVESTETEIPATNGTANRAGSSASPLPNNGNSLDRYGPTIVRFTQFKTATDIPEQFYQRHVRLRGIVNSVNGDGQLLIAHSPILRLPWQKPQPSRLNVRLAGIDLVNGGADWLRHNLSSKAVKFELLKRHEQNILADVFAKRTRWSPLFYNVNQELVRRGLSRIVSFDNEEHLRDVQLIPRYGRLIQRLLISEHYADKRGIGYWKRPNAIEAMASYSVQTTEMIKHSNVATLFNLLYRQTKALSLVLLTTCRRMLPFVFRGLRVAFDSAKRTVTLLWRLVQSKRADLYYMPSLMSNVQHRRHFASMYHAQPFGHRLFRGIVKAHPRVLNRTVLVKNNDVETAMKLLNRNMAAEGLLDIYRRTRYYEKPYQQRNRLSYEICKAIYNEDMRRKIALVTRKNRADRWPGQY</sequence>
<dbReference type="EMBL" id="HG805958">
    <property type="protein sequence ID" value="CDW55496.1"/>
    <property type="molecule type" value="Genomic_DNA"/>
</dbReference>
<keyword evidence="2 5" id="KW-0689">Ribosomal protein</keyword>
<dbReference type="InterPro" id="IPR035437">
    <property type="entry name" value="SNase_OB-fold_sf"/>
</dbReference>
<dbReference type="GO" id="GO:0005840">
    <property type="term" value="C:ribosome"/>
    <property type="evidence" value="ECO:0007669"/>
    <property type="project" value="UniProtKB-KW"/>
</dbReference>
<dbReference type="InterPro" id="IPR042421">
    <property type="entry name" value="C3orf33-like"/>
</dbReference>
<dbReference type="GO" id="GO:0005615">
    <property type="term" value="C:extracellular space"/>
    <property type="evidence" value="ECO:0007669"/>
    <property type="project" value="TreeGrafter"/>
</dbReference>
<proteinExistence type="inferred from homology"/>
<dbReference type="GO" id="GO:1990904">
    <property type="term" value="C:ribonucleoprotein complex"/>
    <property type="evidence" value="ECO:0007669"/>
    <property type="project" value="UniProtKB-KW"/>
</dbReference>
<dbReference type="Proteomes" id="UP000030665">
    <property type="component" value="Unassembled WGS sequence"/>
</dbReference>
<evidence type="ECO:0000256" key="4">
    <source>
        <dbReference type="SAM" id="MobiDB-lite"/>
    </source>
</evidence>
<evidence type="ECO:0000313" key="6">
    <source>
        <dbReference type="Proteomes" id="UP000030665"/>
    </source>
</evidence>
<reference evidence="5" key="1">
    <citation type="submission" date="2014-01" db="EMBL/GenBank/DDBJ databases">
        <authorList>
            <person name="Aslett M."/>
        </authorList>
    </citation>
    <scope>NUCLEOTIDE SEQUENCE</scope>
</reference>
<evidence type="ECO:0000256" key="3">
    <source>
        <dbReference type="ARBA" id="ARBA00023274"/>
    </source>
</evidence>
<dbReference type="InterPro" id="IPR001911">
    <property type="entry name" value="Ribosomal_bS21"/>
</dbReference>
<keyword evidence="6" id="KW-1185">Reference proteome</keyword>
<accession>A0A077Z5R9</accession>
<feature type="compositionally biased region" description="Polar residues" evidence="4">
    <location>
        <begin position="10"/>
        <end position="32"/>
    </location>
</feature>
<organism evidence="5 6">
    <name type="scientific">Trichuris trichiura</name>
    <name type="common">Whipworm</name>
    <name type="synonym">Trichocephalus trichiurus</name>
    <dbReference type="NCBI Taxonomy" id="36087"/>
    <lineage>
        <taxon>Eukaryota</taxon>
        <taxon>Metazoa</taxon>
        <taxon>Ecdysozoa</taxon>
        <taxon>Nematoda</taxon>
        <taxon>Enoplea</taxon>
        <taxon>Dorylaimia</taxon>
        <taxon>Trichinellida</taxon>
        <taxon>Trichuridae</taxon>
        <taxon>Trichuris</taxon>
    </lineage>
</organism>
<dbReference type="SUPFAM" id="SSF50199">
    <property type="entry name" value="Staphylococcal nuclease"/>
    <property type="match status" value="1"/>
</dbReference>
<feature type="region of interest" description="Disordered" evidence="4">
    <location>
        <begin position="1"/>
        <end position="33"/>
    </location>
</feature>
<comment type="similarity">
    <text evidence="1">Belongs to the bacterial ribosomal protein bS21 family.</text>
</comment>
<dbReference type="GO" id="GO:0003735">
    <property type="term" value="F:structural constituent of ribosome"/>
    <property type="evidence" value="ECO:0007669"/>
    <property type="project" value="InterPro"/>
</dbReference>
<protein>
    <submittedName>
        <fullName evidence="5">28S ribosomal protein S21</fullName>
    </submittedName>
</protein>
<dbReference type="PANTHER" id="PTHR28434">
    <property type="entry name" value="PROTEIN C3ORF33"/>
    <property type="match status" value="1"/>
</dbReference>
<dbReference type="GO" id="GO:0006412">
    <property type="term" value="P:translation"/>
    <property type="evidence" value="ECO:0007669"/>
    <property type="project" value="InterPro"/>
</dbReference>
<dbReference type="NCBIfam" id="TIGR00030">
    <property type="entry name" value="S21p"/>
    <property type="match status" value="1"/>
</dbReference>
<dbReference type="PANTHER" id="PTHR28434:SF1">
    <property type="entry name" value="PROTEIN C3ORF33"/>
    <property type="match status" value="1"/>
</dbReference>
<keyword evidence="3" id="KW-0687">Ribonucleoprotein</keyword>
<evidence type="ECO:0000256" key="1">
    <source>
        <dbReference type="ARBA" id="ARBA00006640"/>
    </source>
</evidence>
<dbReference type="AlphaFoldDB" id="A0A077Z5R9"/>
<dbReference type="Pfam" id="PF01165">
    <property type="entry name" value="Ribosomal_S21"/>
    <property type="match status" value="1"/>
</dbReference>
<dbReference type="Gene3D" id="2.40.50.90">
    <property type="match status" value="1"/>
</dbReference>